<evidence type="ECO:0000313" key="6">
    <source>
        <dbReference type="Proteomes" id="UP001254770"/>
    </source>
</evidence>
<dbReference type="Proteomes" id="UP001254770">
    <property type="component" value="Unassembled WGS sequence"/>
</dbReference>
<dbReference type="Pfam" id="PF05043">
    <property type="entry name" value="Mga"/>
    <property type="match status" value="1"/>
</dbReference>
<name>A0AAW8T3L1_9ENTE</name>
<comment type="caution">
    <text evidence="5">The sequence shown here is derived from an EMBL/GenBank/DDBJ whole genome shotgun (WGS) entry which is preliminary data.</text>
</comment>
<evidence type="ECO:0000313" key="5">
    <source>
        <dbReference type="EMBL" id="MDT2543796.1"/>
    </source>
</evidence>
<dbReference type="InterPro" id="IPR050661">
    <property type="entry name" value="BglG_antiterminators"/>
</dbReference>
<dbReference type="PANTHER" id="PTHR30185:SF18">
    <property type="entry name" value="TRANSCRIPTIONAL REGULATOR MTLR"/>
    <property type="match status" value="1"/>
</dbReference>
<evidence type="ECO:0000313" key="4">
    <source>
        <dbReference type="EMBL" id="MDT2538358.1"/>
    </source>
</evidence>
<evidence type="ECO:0000256" key="1">
    <source>
        <dbReference type="ARBA" id="ARBA00023015"/>
    </source>
</evidence>
<protein>
    <submittedName>
        <fullName evidence="5">Helix-turn-helix domain-containing protein</fullName>
    </submittedName>
</protein>
<keyword evidence="1" id="KW-0805">Transcription regulation</keyword>
<evidence type="ECO:0000259" key="3">
    <source>
        <dbReference type="Pfam" id="PF05043"/>
    </source>
</evidence>
<evidence type="ECO:0000256" key="2">
    <source>
        <dbReference type="ARBA" id="ARBA00023163"/>
    </source>
</evidence>
<reference evidence="5" key="1">
    <citation type="submission" date="2023-03" db="EMBL/GenBank/DDBJ databases">
        <authorList>
            <person name="Shen W."/>
            <person name="Cai J."/>
        </authorList>
    </citation>
    <scope>NUCLEOTIDE SEQUENCE</scope>
    <source>
        <strain evidence="4">B646-2</strain>
        <strain evidence="5">Y15</strain>
    </source>
</reference>
<sequence length="514" mass="60138">MNLRRLLKRDSQRQLQLIETLYYSQHPLSSDELTKTIQCTTPALLSDIRSINTQSDYYKVIRENSLYRLELKENATIDVLFSTLLQKSIAFRMLEAIFFENCYSLIQLSKSVFCSLTAVQASMKDLEEALAHWNIEILRRPYRVVGNETAIRHLFFLYFSEKKIDRKDTPFSANFFNSADNVVRSMIDNNKLNVSLAQYNRLSMTFFISLVRISNGHRMPVSSLKSSALLPPSQSAVFKFNPYLRKELLFIYSEDVMKDSFWLLYSDMFLLGDEQRRRALETNHKLAYHYETHLALAERLSQMLVDPLTKKQKEQLATILVNQHLFHMKTKKFISVLRDRKKDCLSLLETFHAHCVHQLRNLMIDFTKEYRNFRSQEFIDNYIYQIVATVPSCLNGMKQTEKPVDILIVSTDSKMQESLLIELLRFSIRGNYVIHQINMNQLHNKSYLEVFEEHDIVVSTSTFDVPHCQTPIIAVELCPSIQSLNKIQQLVDQIITKKATTKRTPKKNRLKQPT</sequence>
<dbReference type="InterPro" id="IPR007737">
    <property type="entry name" value="Mga_HTH"/>
</dbReference>
<dbReference type="AlphaFoldDB" id="A0AAW8T3L1"/>
<organism evidence="5 6">
    <name type="scientific">Enterococcus raffinosus</name>
    <dbReference type="NCBI Taxonomy" id="71452"/>
    <lineage>
        <taxon>Bacteria</taxon>
        <taxon>Bacillati</taxon>
        <taxon>Bacillota</taxon>
        <taxon>Bacilli</taxon>
        <taxon>Lactobacillales</taxon>
        <taxon>Enterococcaceae</taxon>
        <taxon>Enterococcus</taxon>
    </lineage>
</organism>
<gene>
    <name evidence="5" type="ORF">P7D69_05565</name>
    <name evidence="4" type="ORF">P7D78_09490</name>
</gene>
<keyword evidence="2" id="KW-0804">Transcription</keyword>
<dbReference type="RefSeq" id="WP_010743626.1">
    <property type="nucleotide sequence ID" value="NZ_BAAAXM010000014.1"/>
</dbReference>
<dbReference type="EMBL" id="JARPXL010000004">
    <property type="protein sequence ID" value="MDT2543796.1"/>
    <property type="molecule type" value="Genomic_DNA"/>
</dbReference>
<dbReference type="PANTHER" id="PTHR30185">
    <property type="entry name" value="CRYPTIC BETA-GLUCOSIDE BGL OPERON ANTITERMINATOR"/>
    <property type="match status" value="1"/>
</dbReference>
<accession>A0AAW8T3L1</accession>
<feature type="domain" description="Mga helix-turn-helix" evidence="3">
    <location>
        <begin position="74"/>
        <end position="159"/>
    </location>
</feature>
<dbReference type="Proteomes" id="UP001249240">
    <property type="component" value="Unassembled WGS sequence"/>
</dbReference>
<proteinExistence type="predicted"/>
<dbReference type="EMBL" id="JARPXM010000008">
    <property type="protein sequence ID" value="MDT2538358.1"/>
    <property type="molecule type" value="Genomic_DNA"/>
</dbReference>